<dbReference type="RefSeq" id="XP_019917266.1">
    <property type="nucleotide sequence ID" value="XM_020061912.1"/>
</dbReference>
<evidence type="ECO:0000259" key="2">
    <source>
        <dbReference type="Pfam" id="PF12887"/>
    </source>
</evidence>
<organism evidence="3 4">
    <name type="scientific">Plasmodium coatneyi</name>
    <dbReference type="NCBI Taxonomy" id="208452"/>
    <lineage>
        <taxon>Eukaryota</taxon>
        <taxon>Sar</taxon>
        <taxon>Alveolata</taxon>
        <taxon>Apicomplexa</taxon>
        <taxon>Aconoidasida</taxon>
        <taxon>Haemosporida</taxon>
        <taxon>Plasmodiidae</taxon>
        <taxon>Plasmodium</taxon>
    </lineage>
</organism>
<dbReference type="KEGG" id="pcot:PCOAH_00051300"/>
<reference evidence="4" key="1">
    <citation type="submission" date="2016-06" db="EMBL/GenBank/DDBJ databases">
        <title>First high quality genome sequence of Plasmodium coatneyi using continuous long reads from single molecule, real-time sequencing.</title>
        <authorList>
            <person name="Chien J.-T."/>
            <person name="Pakala S.B."/>
            <person name="Geraldo J.A."/>
            <person name="Lapp S.A."/>
            <person name="Barnwell J.W."/>
            <person name="Kissinger J.C."/>
            <person name="Galinski M.R."/>
            <person name="Humphrey J.C."/>
        </authorList>
    </citation>
    <scope>NUCLEOTIDE SEQUENCE [LARGE SCALE GENOMIC DNA]</scope>
    <source>
        <strain evidence="4">Hackeri</strain>
    </source>
</reference>
<feature type="compositionally biased region" description="Basic and acidic residues" evidence="1">
    <location>
        <begin position="227"/>
        <end position="239"/>
    </location>
</feature>
<protein>
    <submittedName>
        <fullName evidence="3">SICA antigen</fullName>
    </submittedName>
</protein>
<sequence length="375" mass="41930">MTPSKDEDTEFKKLKEKWLQEKYKGNRGPGETQLMQSIVRWTNETLKEMIKEETDEIGKNGCKIMQEQGKKMSPEELEVCAFIVNNLWNMKTKSASLCRKDDIKAVMEEYVRCSVMNAWIHKYWNTHCEVAKNVIHNALGVMGNISASLSSSDGCEECDYKKLELMKIKEIPMLAIILHMIQNNTKVMKLINSGKSEKPCKEQGVNGLVGDLLNNNGTMSTGTVESTGKEKTREGRSENDDNAAASAGSGPKNETSQSAGSDEVDLIYTYGPGGLTVTRVPSRGRSTNEAVLLVFGTDGPFPGIEDEPKKQDQETVALDPPEEPSYDYCANSGKPWNIRWSSSVSYWVEKKNKYNLEEGNKLPEEKEERLDSGKT</sequence>
<dbReference type="Proteomes" id="UP000092716">
    <property type="component" value="Chromosome 13"/>
</dbReference>
<dbReference type="AlphaFoldDB" id="A0A1B1E6D6"/>
<dbReference type="EMBL" id="CP016251">
    <property type="protein sequence ID" value="ANQ10571.1"/>
    <property type="molecule type" value="Genomic_DNA"/>
</dbReference>
<evidence type="ECO:0000313" key="4">
    <source>
        <dbReference type="Proteomes" id="UP000092716"/>
    </source>
</evidence>
<dbReference type="Pfam" id="PF12887">
    <property type="entry name" value="SICA_alpha"/>
    <property type="match status" value="1"/>
</dbReference>
<evidence type="ECO:0000256" key="1">
    <source>
        <dbReference type="SAM" id="MobiDB-lite"/>
    </source>
</evidence>
<accession>A0A1B1E6D6</accession>
<proteinExistence type="predicted"/>
<name>A0A1B1E6D6_9APIC</name>
<feature type="region of interest" description="Disordered" evidence="1">
    <location>
        <begin position="356"/>
        <end position="375"/>
    </location>
</feature>
<dbReference type="VEuPathDB" id="PlasmoDB:PCOAH_00051300"/>
<dbReference type="InterPro" id="IPR024290">
    <property type="entry name" value="SICA_extracell_a"/>
</dbReference>
<feature type="domain" description="Schizont-infected cell agglutination extracellular alpha" evidence="2">
    <location>
        <begin position="13"/>
        <end position="165"/>
    </location>
</feature>
<feature type="region of interest" description="Disordered" evidence="1">
    <location>
        <begin position="211"/>
        <end position="261"/>
    </location>
</feature>
<keyword evidence="4" id="KW-1185">Reference proteome</keyword>
<evidence type="ECO:0000313" key="3">
    <source>
        <dbReference type="EMBL" id="ANQ10571.1"/>
    </source>
</evidence>
<gene>
    <name evidence="3" type="ORF">PCOAH_00051300</name>
</gene>
<dbReference type="GeneID" id="30911864"/>
<feature type="region of interest" description="Disordered" evidence="1">
    <location>
        <begin position="300"/>
        <end position="324"/>
    </location>
</feature>